<name>A0AAD7V6I2_9FUNG</name>
<dbReference type="RefSeq" id="XP_058344329.1">
    <property type="nucleotide sequence ID" value="XM_058484830.1"/>
</dbReference>
<dbReference type="EMBL" id="JARTCD010000018">
    <property type="protein sequence ID" value="KAJ8659416.1"/>
    <property type="molecule type" value="Genomic_DNA"/>
</dbReference>
<evidence type="ECO:0000256" key="1">
    <source>
        <dbReference type="SAM" id="MobiDB-lite"/>
    </source>
</evidence>
<dbReference type="Proteomes" id="UP001234581">
    <property type="component" value="Unassembled WGS sequence"/>
</dbReference>
<accession>A0AAD7V6I2</accession>
<evidence type="ECO:0000313" key="2">
    <source>
        <dbReference type="EMBL" id="KAJ8659416.1"/>
    </source>
</evidence>
<proteinExistence type="predicted"/>
<feature type="compositionally biased region" description="Low complexity" evidence="1">
    <location>
        <begin position="23"/>
        <end position="35"/>
    </location>
</feature>
<gene>
    <name evidence="2" type="ORF">O0I10_004779</name>
</gene>
<keyword evidence="3" id="KW-1185">Reference proteome</keyword>
<organism evidence="2 3">
    <name type="scientific">Lichtheimia ornata</name>
    <dbReference type="NCBI Taxonomy" id="688661"/>
    <lineage>
        <taxon>Eukaryota</taxon>
        <taxon>Fungi</taxon>
        <taxon>Fungi incertae sedis</taxon>
        <taxon>Mucoromycota</taxon>
        <taxon>Mucoromycotina</taxon>
        <taxon>Mucoromycetes</taxon>
        <taxon>Mucorales</taxon>
        <taxon>Lichtheimiaceae</taxon>
        <taxon>Lichtheimia</taxon>
    </lineage>
</organism>
<evidence type="ECO:0000313" key="3">
    <source>
        <dbReference type="Proteomes" id="UP001234581"/>
    </source>
</evidence>
<dbReference type="AlphaFoldDB" id="A0AAD7V6I2"/>
<sequence length="212" mass="23775">MSELSSSLPAAFNNATSSLYSGQQQLQRRQLQQMQNNKDNEGNKQRPPGAISFVPPNLYRTSLLPQDSNDPWTGAWGLKGFLVKTRCTKETMQDKQQQQQQQQQPSERDYFAHNHHASTQDRLKCFDRIHALESDAEPLINNASAHRIIRRNAIIVLSHAVSTTFSKRQHYEHALTDEPSALFHGSSVPADMNIASTTSESPVVGAIKEPNL</sequence>
<feature type="region of interest" description="Disordered" evidence="1">
    <location>
        <begin position="90"/>
        <end position="109"/>
    </location>
</feature>
<feature type="region of interest" description="Disordered" evidence="1">
    <location>
        <begin position="19"/>
        <end position="51"/>
    </location>
</feature>
<protein>
    <submittedName>
        <fullName evidence="2">Uncharacterized protein</fullName>
    </submittedName>
</protein>
<dbReference type="GeneID" id="83212192"/>
<reference evidence="2 3" key="1">
    <citation type="submission" date="2023-03" db="EMBL/GenBank/DDBJ databases">
        <title>Genome sequence of Lichtheimia ornata CBS 291.66.</title>
        <authorList>
            <person name="Mohabir J.T."/>
            <person name="Shea T.P."/>
            <person name="Kurbessoian T."/>
            <person name="Berby B."/>
            <person name="Fontaine J."/>
            <person name="Livny J."/>
            <person name="Gnirke A."/>
            <person name="Stajich J.E."/>
            <person name="Cuomo C.A."/>
        </authorList>
    </citation>
    <scope>NUCLEOTIDE SEQUENCE [LARGE SCALE GENOMIC DNA]</scope>
    <source>
        <strain evidence="2">CBS 291.66</strain>
    </source>
</reference>
<comment type="caution">
    <text evidence="2">The sequence shown here is derived from an EMBL/GenBank/DDBJ whole genome shotgun (WGS) entry which is preliminary data.</text>
</comment>